<proteinExistence type="predicted"/>
<accession>A0A150MFE3</accession>
<dbReference type="Proteomes" id="UP000075424">
    <property type="component" value="Unassembled WGS sequence"/>
</dbReference>
<evidence type="ECO:0000313" key="1">
    <source>
        <dbReference type="EMBL" id="KYD23277.1"/>
    </source>
</evidence>
<dbReference type="EMBL" id="LQYV01000113">
    <property type="protein sequence ID" value="KYD23277.1"/>
    <property type="molecule type" value="Genomic_DNA"/>
</dbReference>
<comment type="caution">
    <text evidence="1">The sequence shown here is derived from an EMBL/GenBank/DDBJ whole genome shotgun (WGS) entry which is preliminary data.</text>
</comment>
<reference evidence="1 2" key="1">
    <citation type="submission" date="2016-01" db="EMBL/GenBank/DDBJ databases">
        <title>Draft Genome Sequences of Seven Thermophilic Sporeformers Isolated from Foods.</title>
        <authorList>
            <person name="Berendsen E.M."/>
            <person name="Wells-Bennik M.H."/>
            <person name="Krawcyk A.O."/>
            <person name="De Jong A."/>
            <person name="Holsappel S."/>
            <person name="Eijlander R.T."/>
            <person name="Kuipers O.P."/>
        </authorList>
    </citation>
    <scope>NUCLEOTIDE SEQUENCE [LARGE SCALE GENOMIC DNA]</scope>
    <source>
        <strain evidence="1 2">B4109</strain>
    </source>
</reference>
<name>A0A150MFE3_GEOSE</name>
<gene>
    <name evidence="1" type="ORF">B4109_3203</name>
</gene>
<sequence length="40" mass="4613">MWNELIRELEKIEEGDDPVPAKIAHELLKTMALIEAKHSN</sequence>
<dbReference type="AlphaFoldDB" id="A0A150MFE3"/>
<dbReference type="PATRIC" id="fig|1422.18.peg.926"/>
<evidence type="ECO:0000313" key="2">
    <source>
        <dbReference type="Proteomes" id="UP000075424"/>
    </source>
</evidence>
<organism evidence="1 2">
    <name type="scientific">Geobacillus stearothermophilus</name>
    <name type="common">Bacillus stearothermophilus</name>
    <dbReference type="NCBI Taxonomy" id="1422"/>
    <lineage>
        <taxon>Bacteria</taxon>
        <taxon>Bacillati</taxon>
        <taxon>Bacillota</taxon>
        <taxon>Bacilli</taxon>
        <taxon>Bacillales</taxon>
        <taxon>Anoxybacillaceae</taxon>
        <taxon>Geobacillus</taxon>
    </lineage>
</organism>
<protein>
    <submittedName>
        <fullName evidence="1">Uncharacterized protein</fullName>
    </submittedName>
</protein>